<evidence type="ECO:0008006" key="3">
    <source>
        <dbReference type="Google" id="ProtNLM"/>
    </source>
</evidence>
<dbReference type="Proteomes" id="UP001610446">
    <property type="component" value="Unassembled WGS sequence"/>
</dbReference>
<name>A0ABR4JD32_9EURO</name>
<evidence type="ECO:0000313" key="1">
    <source>
        <dbReference type="EMBL" id="KAL2837647.1"/>
    </source>
</evidence>
<reference evidence="1 2" key="1">
    <citation type="submission" date="2024-07" db="EMBL/GenBank/DDBJ databases">
        <title>Section-level genome sequencing and comparative genomics of Aspergillus sections Usti and Cavernicolus.</title>
        <authorList>
            <consortium name="Lawrence Berkeley National Laboratory"/>
            <person name="Nybo J.L."/>
            <person name="Vesth T.C."/>
            <person name="Theobald S."/>
            <person name="Frisvad J.C."/>
            <person name="Larsen T.O."/>
            <person name="Kjaerboelling I."/>
            <person name="Rothschild-Mancinelli K."/>
            <person name="Lyhne E.K."/>
            <person name="Kogle M.E."/>
            <person name="Barry K."/>
            <person name="Clum A."/>
            <person name="Na H."/>
            <person name="Ledsgaard L."/>
            <person name="Lin J."/>
            <person name="Lipzen A."/>
            <person name="Kuo A."/>
            <person name="Riley R."/>
            <person name="Mondo S."/>
            <person name="Labutti K."/>
            <person name="Haridas S."/>
            <person name="Pangalinan J."/>
            <person name="Salamov A.A."/>
            <person name="Simmons B.A."/>
            <person name="Magnuson J.K."/>
            <person name="Chen J."/>
            <person name="Drula E."/>
            <person name="Henrissat B."/>
            <person name="Wiebenga A."/>
            <person name="Lubbers R.J."/>
            <person name="Gomes A.C."/>
            <person name="Makela M.R."/>
            <person name="Stajich J."/>
            <person name="Grigoriev I.V."/>
            <person name="Mortensen U.H."/>
            <person name="De Vries R.P."/>
            <person name="Baker S.E."/>
            <person name="Andersen M.R."/>
        </authorList>
    </citation>
    <scope>NUCLEOTIDE SEQUENCE [LARGE SCALE GENOMIC DNA]</scope>
    <source>
        <strain evidence="1 2">CBS 123904</strain>
    </source>
</reference>
<organism evidence="1 2">
    <name type="scientific">Aspergillus pseudoustus</name>
    <dbReference type="NCBI Taxonomy" id="1810923"/>
    <lineage>
        <taxon>Eukaryota</taxon>
        <taxon>Fungi</taxon>
        <taxon>Dikarya</taxon>
        <taxon>Ascomycota</taxon>
        <taxon>Pezizomycotina</taxon>
        <taxon>Eurotiomycetes</taxon>
        <taxon>Eurotiomycetidae</taxon>
        <taxon>Eurotiales</taxon>
        <taxon>Aspergillaceae</taxon>
        <taxon>Aspergillus</taxon>
        <taxon>Aspergillus subgen. Nidulantes</taxon>
    </lineage>
</organism>
<evidence type="ECO:0000313" key="2">
    <source>
        <dbReference type="Proteomes" id="UP001610446"/>
    </source>
</evidence>
<gene>
    <name evidence="1" type="ORF">BJY01DRAFT_220757</name>
</gene>
<protein>
    <recommendedName>
        <fullName evidence="3">Major facilitator superfamily (MFS) profile domain-containing protein</fullName>
    </recommendedName>
</protein>
<keyword evidence="2" id="KW-1185">Reference proteome</keyword>
<accession>A0ABR4JD32</accession>
<comment type="caution">
    <text evidence="1">The sequence shown here is derived from an EMBL/GenBank/DDBJ whole genome shotgun (WGS) entry which is preliminary data.</text>
</comment>
<sequence length="57" mass="6276">MRVSRRLGYGFLSLNSITVAWGAILGKRIARSSNRIVVINIIAHTRMPSTDPSVPIL</sequence>
<dbReference type="EMBL" id="JBFXLU010000157">
    <property type="protein sequence ID" value="KAL2837647.1"/>
    <property type="molecule type" value="Genomic_DNA"/>
</dbReference>
<proteinExistence type="predicted"/>